<dbReference type="Pfam" id="PF13508">
    <property type="entry name" value="Acetyltransf_7"/>
    <property type="match status" value="1"/>
</dbReference>
<dbReference type="NCBIfam" id="NF007853">
    <property type="entry name" value="PRK10562.1"/>
    <property type="match status" value="1"/>
</dbReference>
<dbReference type="RefSeq" id="WP_379237799.1">
    <property type="nucleotide sequence ID" value="NZ_JBHSTE010000008.1"/>
</dbReference>
<feature type="domain" description="N-acetyltransferase" evidence="3">
    <location>
        <begin position="1"/>
        <end position="141"/>
    </location>
</feature>
<comment type="caution">
    <text evidence="4">The sequence shown here is derived from an EMBL/GenBank/DDBJ whole genome shotgun (WGS) entry which is preliminary data.</text>
</comment>
<dbReference type="EC" id="2.3.1.-" evidence="4"/>
<proteinExistence type="predicted"/>
<sequence>MTILKMNQNHIQQLVTIWLSGSKEAHSFIPFEYWEQRANDMADVYLPQSETYVISVENEVVGFISLVEDYLAAIFVVGHVQGQGFGKRLLQHAQSLRNSLQLKVYEKNSGAISFYQANGFQVIDNILDEETNERELVMMWHSSSNSID</sequence>
<dbReference type="CDD" id="cd04301">
    <property type="entry name" value="NAT_SF"/>
    <property type="match status" value="1"/>
</dbReference>
<accession>A0ABW1V7V2</accession>
<dbReference type="EMBL" id="JBHSTE010000008">
    <property type="protein sequence ID" value="MFC6334844.1"/>
    <property type="molecule type" value="Genomic_DNA"/>
</dbReference>
<protein>
    <submittedName>
        <fullName evidence="4">N-acetyltransferase</fullName>
        <ecNumber evidence="4">2.3.1.-</ecNumber>
    </submittedName>
</protein>
<dbReference type="GO" id="GO:0016746">
    <property type="term" value="F:acyltransferase activity"/>
    <property type="evidence" value="ECO:0007669"/>
    <property type="project" value="UniProtKB-KW"/>
</dbReference>
<dbReference type="SUPFAM" id="SSF55729">
    <property type="entry name" value="Acyl-CoA N-acyltransferases (Nat)"/>
    <property type="match status" value="1"/>
</dbReference>
<dbReference type="InterPro" id="IPR000182">
    <property type="entry name" value="GNAT_dom"/>
</dbReference>
<evidence type="ECO:0000259" key="3">
    <source>
        <dbReference type="PROSITE" id="PS51186"/>
    </source>
</evidence>
<evidence type="ECO:0000256" key="1">
    <source>
        <dbReference type="ARBA" id="ARBA00022679"/>
    </source>
</evidence>
<reference evidence="5" key="1">
    <citation type="journal article" date="2019" name="Int. J. Syst. Evol. Microbiol.">
        <title>The Global Catalogue of Microorganisms (GCM) 10K type strain sequencing project: providing services to taxonomists for standard genome sequencing and annotation.</title>
        <authorList>
            <consortium name="The Broad Institute Genomics Platform"/>
            <consortium name="The Broad Institute Genome Sequencing Center for Infectious Disease"/>
            <person name="Wu L."/>
            <person name="Ma J."/>
        </authorList>
    </citation>
    <scope>NUCLEOTIDE SEQUENCE [LARGE SCALE GENOMIC DNA]</scope>
    <source>
        <strain evidence="5">PCU 280</strain>
    </source>
</reference>
<dbReference type="Gene3D" id="3.40.630.30">
    <property type="match status" value="1"/>
</dbReference>
<evidence type="ECO:0000313" key="4">
    <source>
        <dbReference type="EMBL" id="MFC6334844.1"/>
    </source>
</evidence>
<dbReference type="PROSITE" id="PS51186">
    <property type="entry name" value="GNAT"/>
    <property type="match status" value="1"/>
</dbReference>
<dbReference type="PANTHER" id="PTHR43800">
    <property type="entry name" value="PEPTIDYL-LYSINE N-ACETYLTRANSFERASE YJAB"/>
    <property type="match status" value="1"/>
</dbReference>
<dbReference type="PANTHER" id="PTHR43800:SF1">
    <property type="entry name" value="PEPTIDYL-LYSINE N-ACETYLTRANSFERASE YJAB"/>
    <property type="match status" value="1"/>
</dbReference>
<evidence type="ECO:0000256" key="2">
    <source>
        <dbReference type="ARBA" id="ARBA00023315"/>
    </source>
</evidence>
<organism evidence="4 5">
    <name type="scientific">Paenibacillus septentrionalis</name>
    <dbReference type="NCBI Taxonomy" id="429342"/>
    <lineage>
        <taxon>Bacteria</taxon>
        <taxon>Bacillati</taxon>
        <taxon>Bacillota</taxon>
        <taxon>Bacilli</taxon>
        <taxon>Bacillales</taxon>
        <taxon>Paenibacillaceae</taxon>
        <taxon>Paenibacillus</taxon>
    </lineage>
</organism>
<evidence type="ECO:0000313" key="5">
    <source>
        <dbReference type="Proteomes" id="UP001596233"/>
    </source>
</evidence>
<dbReference type="InterPro" id="IPR016181">
    <property type="entry name" value="Acyl_CoA_acyltransferase"/>
</dbReference>
<name>A0ABW1V7V2_9BACL</name>
<keyword evidence="5" id="KW-1185">Reference proteome</keyword>
<gene>
    <name evidence="4" type="ORF">ACFP56_19620</name>
</gene>
<dbReference type="Proteomes" id="UP001596233">
    <property type="component" value="Unassembled WGS sequence"/>
</dbReference>
<keyword evidence="2 4" id="KW-0012">Acyltransferase</keyword>
<keyword evidence="1 4" id="KW-0808">Transferase</keyword>